<dbReference type="InterPro" id="IPR036397">
    <property type="entry name" value="RNaseH_sf"/>
</dbReference>
<accession>A0AAV1K734</accession>
<gene>
    <name evidence="3" type="ORF">PARMNEM_LOCUS229</name>
</gene>
<feature type="compositionally biased region" description="Polar residues" evidence="1">
    <location>
        <begin position="313"/>
        <end position="331"/>
    </location>
</feature>
<dbReference type="Gene3D" id="2.40.70.10">
    <property type="entry name" value="Acid Proteases"/>
    <property type="match status" value="1"/>
</dbReference>
<dbReference type="PROSITE" id="PS50994">
    <property type="entry name" value="INTEGRASE"/>
    <property type="match status" value="1"/>
</dbReference>
<evidence type="ECO:0000313" key="3">
    <source>
        <dbReference type="EMBL" id="CAK1578095.1"/>
    </source>
</evidence>
<dbReference type="EMBL" id="CAVLGL010000001">
    <property type="protein sequence ID" value="CAK1578095.1"/>
    <property type="molecule type" value="Genomic_DNA"/>
</dbReference>
<dbReference type="GO" id="GO:0071897">
    <property type="term" value="P:DNA biosynthetic process"/>
    <property type="evidence" value="ECO:0007669"/>
    <property type="project" value="UniProtKB-ARBA"/>
</dbReference>
<dbReference type="SUPFAM" id="SSF53098">
    <property type="entry name" value="Ribonuclease H-like"/>
    <property type="match status" value="1"/>
</dbReference>
<dbReference type="Pfam" id="PF03564">
    <property type="entry name" value="DUF1759"/>
    <property type="match status" value="1"/>
</dbReference>
<dbReference type="Proteomes" id="UP001314205">
    <property type="component" value="Unassembled WGS sequence"/>
</dbReference>
<dbReference type="CDD" id="cd00303">
    <property type="entry name" value="retropepsin_like"/>
    <property type="match status" value="1"/>
</dbReference>
<dbReference type="PANTHER" id="PTHR47331:SF1">
    <property type="entry name" value="GAG-LIKE PROTEIN"/>
    <property type="match status" value="1"/>
</dbReference>
<comment type="caution">
    <text evidence="3">The sequence shown here is derived from an EMBL/GenBank/DDBJ whole genome shotgun (WGS) entry which is preliminary data.</text>
</comment>
<dbReference type="InterPro" id="IPR040676">
    <property type="entry name" value="DUF5641"/>
</dbReference>
<dbReference type="InterPro" id="IPR021109">
    <property type="entry name" value="Peptidase_aspartic_dom_sf"/>
</dbReference>
<dbReference type="Pfam" id="PF05380">
    <property type="entry name" value="Peptidase_A17"/>
    <property type="match status" value="1"/>
</dbReference>
<dbReference type="GO" id="GO:0003676">
    <property type="term" value="F:nucleic acid binding"/>
    <property type="evidence" value="ECO:0007669"/>
    <property type="project" value="InterPro"/>
</dbReference>
<dbReference type="GO" id="GO:0042575">
    <property type="term" value="C:DNA polymerase complex"/>
    <property type="evidence" value="ECO:0007669"/>
    <property type="project" value="UniProtKB-ARBA"/>
</dbReference>
<proteinExistence type="predicted"/>
<keyword evidence="4" id="KW-1185">Reference proteome</keyword>
<protein>
    <recommendedName>
        <fullName evidence="2">Integrase catalytic domain-containing protein</fullName>
    </recommendedName>
</protein>
<name>A0AAV1K734_9NEOP</name>
<dbReference type="InterPro" id="IPR001584">
    <property type="entry name" value="Integrase_cat-core"/>
</dbReference>
<dbReference type="GO" id="GO:0015074">
    <property type="term" value="P:DNA integration"/>
    <property type="evidence" value="ECO:0007669"/>
    <property type="project" value="InterPro"/>
</dbReference>
<sequence length="1776" mass="202143">MSDDELPCEQDIFERDLILDELNRIIQLATTNEQHFRSRTIDLAVHQRKFNKVQTKIEKTLIKIKSFNKEEQIKVRNDFNDLYYTIVTYLNNLKKEDEQQRRTSRSFQASEVIVQANRKNLPILPLPEFNGDPTDWPSFYDLFRSLVHNNSAYCNAEKFRYLLLAVKNEPHNLIKSIPITDENYLVALDILVSRYDNKRIIASKHLDKILDIEPCSDRLSHSVRNLLNIYQENIKALEVMNFPITQWSFILLNILLRKIPLTIRRTFERSLSKPSEIPDVCALISFLEREISADEITISTVSNVHSAKKPSANEGNSVKFSGRSNNASGGTVPTARRSLITNLNVPIEQSRSKSNGNKVRTCLHCNGQHILTKCSQFLNLSPQDRYSFVQNKNICFNCLHVGHDVQNCKSNFVCRSCYKRHHTLIHLSTQSLSVISETTVADSAIQIPPTKERMSVLTAESPLTLPANSSAVHNNCASNASLVRTHTVLLSTALIDICVGESKVSTVRCIVDTGSQASFITEACVQRLGLARKHINIPVFGIGDTDPVQPKGIVSCLIVPKGKQQPIVPVDALILPKLVTKMPSVPLPFTGWSHLKNLNLADPDFHTPQPVEMLLGADILSHILLGNMITGPPGSPIAMNSVLGYLLLGKITFDTIVSTPLQVCFSSFDNDNLQRFWELESFSEKRTYTPDEELCESFFQKTHTRDETGRYVVALPFKPNAPRLGESRQIALARFRKLEYRLERNVQLKTDYHTCLQEYEDLNHMELVDSEPLQGASYYIPHHCVVKESSKTTRTRVVFDAGCRTTSGLSVNDVLLTGPKLHLDIVDVLLKFRVHAVAFTADIKQMYRNILIRETDRDFQRILWRKSPEEPIRDYRLRTVTFGVNSSPYLALRTIQQLAHDEAEYFRLASPVLLSDVFVDDVVSGEDTESKTLALQQELIDICKTAGFELRKWHSNSSAILATLQPPACHGERPENVPFSEMENDKRVKVLGLQWNPGSDTFNFKVQVTTHKCTKRSILSEIAKIYDPLGLLSPVTLYAKHLIQLLWMANVDWDDNPPIDIINSWTRFINELPLLSQVSFPRYIFSNNIDSVEIHGFADASQIAYAGCVYIRLTSKDGNIYTYLIMAKTRVAPLRAPLTIPRLELMAALLLSKLLDKIANLYRDRICPERIYAWSDATIVLAWLRSSPHEWKTFVSNRTSDILSRVPASCWHHVPSADNPADAASRGLLPTAMVQHDLWYHGPAWLRRSADNWPVETQTMSTCEEKRNLTLSSAMSTAPPVQNTEIIMRFSSLGKLVRITALIFRFYNKCKRVKNSFPGYITVPEYNFSLNRLIYLTQQSVFQDDILKVSQGRLPSNQLRRLTPFLDSDKLLRVGGRIHKSLLPFESKHQIILPKKHALTNLIIDDAHMSYLHAGPQSVQYLLLQRYWILSCRDIVRQRIHRCVRCFRARPTRDQPIMGPLPASRIRPARPFLKTAVDYAGPFFVRANKVRNAKIVKCYVSVFVCMSVKAVHLELVSELSTDAFLAALRRFTARRGLCTDIYSDCGKNFVGCNNYLKDLYAFLRSHVVQSTINQQTLQQGLTWHFQPPYASHFGGLFEASVKSFKHHLHRVVGTRTQTYDEMHTLLCQIEAVLNSRPLCAMSSASTDPLPLTPSHFLIGEPLTALPDVSLLDENPNRLTRWRWIQQSVQHFWKRWSREYLHHLQQSSKWLHDRGSAIREGTVVVVCDEHLPPLQWKLARVHAVHPGSDQVTRVVTLKAGNTIFKRPVVKICPLPLE</sequence>
<dbReference type="PANTHER" id="PTHR47331">
    <property type="entry name" value="PHD-TYPE DOMAIN-CONTAINING PROTEIN"/>
    <property type="match status" value="1"/>
</dbReference>
<dbReference type="InterPro" id="IPR005312">
    <property type="entry name" value="DUF1759"/>
</dbReference>
<dbReference type="InterPro" id="IPR008042">
    <property type="entry name" value="Retrotrans_Pao"/>
</dbReference>
<organism evidence="3 4">
    <name type="scientific">Parnassius mnemosyne</name>
    <name type="common">clouded apollo</name>
    <dbReference type="NCBI Taxonomy" id="213953"/>
    <lineage>
        <taxon>Eukaryota</taxon>
        <taxon>Metazoa</taxon>
        <taxon>Ecdysozoa</taxon>
        <taxon>Arthropoda</taxon>
        <taxon>Hexapoda</taxon>
        <taxon>Insecta</taxon>
        <taxon>Pterygota</taxon>
        <taxon>Neoptera</taxon>
        <taxon>Endopterygota</taxon>
        <taxon>Lepidoptera</taxon>
        <taxon>Glossata</taxon>
        <taxon>Ditrysia</taxon>
        <taxon>Papilionoidea</taxon>
        <taxon>Papilionidae</taxon>
        <taxon>Parnassiinae</taxon>
        <taxon>Parnassini</taxon>
        <taxon>Parnassius</taxon>
        <taxon>Driopa</taxon>
    </lineage>
</organism>
<evidence type="ECO:0000259" key="2">
    <source>
        <dbReference type="PROSITE" id="PS50994"/>
    </source>
</evidence>
<dbReference type="Gene3D" id="3.30.420.10">
    <property type="entry name" value="Ribonuclease H-like superfamily/Ribonuclease H"/>
    <property type="match status" value="1"/>
</dbReference>
<evidence type="ECO:0000256" key="1">
    <source>
        <dbReference type="SAM" id="MobiDB-lite"/>
    </source>
</evidence>
<dbReference type="Pfam" id="PF18701">
    <property type="entry name" value="DUF5641"/>
    <property type="match status" value="1"/>
</dbReference>
<dbReference type="InterPro" id="IPR043502">
    <property type="entry name" value="DNA/RNA_pol_sf"/>
</dbReference>
<dbReference type="SUPFAM" id="SSF56672">
    <property type="entry name" value="DNA/RNA polymerases"/>
    <property type="match status" value="1"/>
</dbReference>
<evidence type="ECO:0000313" key="4">
    <source>
        <dbReference type="Proteomes" id="UP001314205"/>
    </source>
</evidence>
<dbReference type="Pfam" id="PF17921">
    <property type="entry name" value="Integrase_H2C2"/>
    <property type="match status" value="1"/>
</dbReference>
<dbReference type="InterPro" id="IPR041588">
    <property type="entry name" value="Integrase_H2C2"/>
</dbReference>
<feature type="region of interest" description="Disordered" evidence="1">
    <location>
        <begin position="309"/>
        <end position="332"/>
    </location>
</feature>
<feature type="domain" description="Integrase catalytic" evidence="2">
    <location>
        <begin position="1467"/>
        <end position="1656"/>
    </location>
</feature>
<dbReference type="SUPFAM" id="SSF50630">
    <property type="entry name" value="Acid proteases"/>
    <property type="match status" value="1"/>
</dbReference>
<dbReference type="CDD" id="cd01644">
    <property type="entry name" value="RT_pepA17"/>
    <property type="match status" value="1"/>
</dbReference>
<dbReference type="InterPro" id="IPR012337">
    <property type="entry name" value="RNaseH-like_sf"/>
</dbReference>
<reference evidence="3 4" key="1">
    <citation type="submission" date="2023-11" db="EMBL/GenBank/DDBJ databases">
        <authorList>
            <person name="Hedman E."/>
            <person name="Englund M."/>
            <person name="Stromberg M."/>
            <person name="Nyberg Akerstrom W."/>
            <person name="Nylinder S."/>
            <person name="Jareborg N."/>
            <person name="Kallberg Y."/>
            <person name="Kronander E."/>
        </authorList>
    </citation>
    <scope>NUCLEOTIDE SEQUENCE [LARGE SCALE GENOMIC DNA]</scope>
</reference>